<keyword evidence="2" id="KW-0479">Metal-binding</keyword>
<gene>
    <name evidence="4" type="ORF">PHYPSEUDO_003997</name>
</gene>
<dbReference type="OrthoDB" id="10248838at2759"/>
<dbReference type="AlphaFoldDB" id="A0A8T1VP40"/>
<dbReference type="GO" id="GO:0008270">
    <property type="term" value="F:zinc ion binding"/>
    <property type="evidence" value="ECO:0007669"/>
    <property type="project" value="TreeGrafter"/>
</dbReference>
<reference evidence="4" key="1">
    <citation type="submission" date="2021-02" db="EMBL/GenBank/DDBJ databases">
        <authorList>
            <person name="Palmer J.M."/>
        </authorList>
    </citation>
    <scope>NUCLEOTIDE SEQUENCE</scope>
    <source>
        <strain evidence="4">SCRP734</strain>
    </source>
</reference>
<evidence type="ECO:0000256" key="1">
    <source>
        <dbReference type="ARBA" id="ARBA00007818"/>
    </source>
</evidence>
<proteinExistence type="inferred from homology"/>
<evidence type="ECO:0008006" key="6">
    <source>
        <dbReference type="Google" id="ProtNLM"/>
    </source>
</evidence>
<comment type="caution">
    <text evidence="4">The sequence shown here is derived from an EMBL/GenBank/DDBJ whole genome shotgun (WGS) entry which is preliminary data.</text>
</comment>
<name>A0A8T1VP40_9STRA</name>
<evidence type="ECO:0000256" key="3">
    <source>
        <dbReference type="ARBA" id="ARBA00022833"/>
    </source>
</evidence>
<dbReference type="PANTHER" id="PTHR12857:SF0">
    <property type="entry name" value="CXXC MOTIF CONTAINING ZINC BINDING PROTEIN"/>
    <property type="match status" value="1"/>
</dbReference>
<dbReference type="Proteomes" id="UP000694044">
    <property type="component" value="Unassembled WGS sequence"/>
</dbReference>
<evidence type="ECO:0000256" key="2">
    <source>
        <dbReference type="ARBA" id="ARBA00022723"/>
    </source>
</evidence>
<comment type="similarity">
    <text evidence="1">Belongs to the UPF0587 family.</text>
</comment>
<organism evidence="4 5">
    <name type="scientific">Phytophthora pseudosyringae</name>
    <dbReference type="NCBI Taxonomy" id="221518"/>
    <lineage>
        <taxon>Eukaryota</taxon>
        <taxon>Sar</taxon>
        <taxon>Stramenopiles</taxon>
        <taxon>Oomycota</taxon>
        <taxon>Peronosporomycetes</taxon>
        <taxon>Peronosporales</taxon>
        <taxon>Peronosporaceae</taxon>
        <taxon>Phytophthora</taxon>
    </lineage>
</organism>
<sequence length="161" mass="17793">MVLFVLYVKAELENVETLAAPPLHRWCLDVTEPRGDERREAVFVSDEEVVDVAGGRGAAHFTLKWPGATKAATLTVVRDVKKLTRAVTGEDSGAFVPLVGFECRGLEPCAWHPESGYRVVSAGRHAAFSDVDLSDDWAEYDEEGEQSVGVYGVEWKFEVHK</sequence>
<dbReference type="Pfam" id="PF05907">
    <property type="entry name" value="CXXC_Zn-b_euk"/>
    <property type="match status" value="1"/>
</dbReference>
<dbReference type="EMBL" id="JAGDFM010000186">
    <property type="protein sequence ID" value="KAG7383125.1"/>
    <property type="molecule type" value="Genomic_DNA"/>
</dbReference>
<dbReference type="PANTHER" id="PTHR12857">
    <property type="entry name" value="CXXC MOTIF CONTAINING ZINC BINDING PROTEIN"/>
    <property type="match status" value="1"/>
</dbReference>
<evidence type="ECO:0000313" key="5">
    <source>
        <dbReference type="Proteomes" id="UP000694044"/>
    </source>
</evidence>
<protein>
    <recommendedName>
        <fullName evidence="6">DUF866 domain-containing protein</fullName>
    </recommendedName>
</protein>
<evidence type="ECO:0000313" key="4">
    <source>
        <dbReference type="EMBL" id="KAG7383125.1"/>
    </source>
</evidence>
<keyword evidence="3" id="KW-0862">Zinc</keyword>
<keyword evidence="5" id="KW-1185">Reference proteome</keyword>
<accession>A0A8T1VP40</accession>
<dbReference type="InterPro" id="IPR008584">
    <property type="entry name" value="CXXC_Zn-binding_euk"/>
</dbReference>